<dbReference type="GO" id="GO:0003677">
    <property type="term" value="F:DNA binding"/>
    <property type="evidence" value="ECO:0007669"/>
    <property type="project" value="InterPro"/>
</dbReference>
<sequence length="32" mass="3679">MNIKRVSELVGVSADTIRYYERIGLLPTITRN</sequence>
<dbReference type="InterPro" id="IPR000551">
    <property type="entry name" value="MerR-type_HTH_dom"/>
</dbReference>
<dbReference type="GO" id="GO:0006355">
    <property type="term" value="P:regulation of DNA-templated transcription"/>
    <property type="evidence" value="ECO:0007669"/>
    <property type="project" value="InterPro"/>
</dbReference>
<dbReference type="EMBL" id="CTEN01000003">
    <property type="protein sequence ID" value="CQR25231.1"/>
    <property type="molecule type" value="Genomic_DNA"/>
</dbReference>
<proteinExistence type="predicted"/>
<dbReference type="Pfam" id="PF00376">
    <property type="entry name" value="MerR"/>
    <property type="match status" value="1"/>
</dbReference>
<organism evidence="2 3">
    <name type="scientific">Streptococcus varani</name>
    <dbReference type="NCBI Taxonomy" id="1608583"/>
    <lineage>
        <taxon>Bacteria</taxon>
        <taxon>Bacillati</taxon>
        <taxon>Bacillota</taxon>
        <taxon>Bacilli</taxon>
        <taxon>Lactobacillales</taxon>
        <taxon>Streptococcaceae</taxon>
        <taxon>Streptococcus</taxon>
    </lineage>
</organism>
<dbReference type="Gene3D" id="1.10.1660.10">
    <property type="match status" value="1"/>
</dbReference>
<dbReference type="PROSITE" id="PS50937">
    <property type="entry name" value="HTH_MERR_2"/>
    <property type="match status" value="1"/>
</dbReference>
<dbReference type="STRING" id="1608583.BN1356_01572"/>
<gene>
    <name evidence="2" type="ORF">BN1356_01572</name>
</gene>
<evidence type="ECO:0000259" key="1">
    <source>
        <dbReference type="PROSITE" id="PS50937"/>
    </source>
</evidence>
<accession>A0A0E3WFB8</accession>
<dbReference type="SUPFAM" id="SSF46955">
    <property type="entry name" value="Putative DNA-binding domain"/>
    <property type="match status" value="1"/>
</dbReference>
<feature type="domain" description="HTH merR-type" evidence="1">
    <location>
        <begin position="1"/>
        <end position="32"/>
    </location>
</feature>
<dbReference type="AlphaFoldDB" id="A0A0E3WFB8"/>
<evidence type="ECO:0000313" key="3">
    <source>
        <dbReference type="Proteomes" id="UP000198604"/>
    </source>
</evidence>
<dbReference type="InterPro" id="IPR009061">
    <property type="entry name" value="DNA-bd_dom_put_sf"/>
</dbReference>
<reference evidence="3" key="1">
    <citation type="submission" date="2015-03" db="EMBL/GenBank/DDBJ databases">
        <authorList>
            <person name="Urmite Genomes"/>
        </authorList>
    </citation>
    <scope>NUCLEOTIDE SEQUENCE [LARGE SCALE GENOMIC DNA]</scope>
    <source>
        <strain evidence="3">FF10</strain>
    </source>
</reference>
<protein>
    <submittedName>
        <fullName evidence="2">MerR family regulatory protein</fullName>
    </submittedName>
</protein>
<keyword evidence="3" id="KW-1185">Reference proteome</keyword>
<dbReference type="Proteomes" id="UP000198604">
    <property type="component" value="Unassembled WGS sequence"/>
</dbReference>
<evidence type="ECO:0000313" key="2">
    <source>
        <dbReference type="EMBL" id="CQR25231.1"/>
    </source>
</evidence>
<name>A0A0E3WFB8_9STRE</name>